<accession>A0A9D1CYE1</accession>
<keyword evidence="2" id="KW-1133">Transmembrane helix</keyword>
<keyword evidence="2" id="KW-0472">Membrane</keyword>
<evidence type="ECO:0000259" key="4">
    <source>
        <dbReference type="Pfam" id="PF09972"/>
    </source>
</evidence>
<feature type="region of interest" description="Disordered" evidence="1">
    <location>
        <begin position="729"/>
        <end position="760"/>
    </location>
</feature>
<dbReference type="InterPro" id="IPR018702">
    <property type="entry name" value="DUF2207"/>
</dbReference>
<feature type="compositionally biased region" description="Low complexity" evidence="1">
    <location>
        <begin position="729"/>
        <end position="740"/>
    </location>
</feature>
<dbReference type="EMBL" id="DVFV01000088">
    <property type="protein sequence ID" value="HIQ90918.1"/>
    <property type="molecule type" value="Genomic_DNA"/>
</dbReference>
<feature type="transmembrane region" description="Helical" evidence="2">
    <location>
        <begin position="588"/>
        <end position="608"/>
    </location>
</feature>
<reference evidence="6" key="2">
    <citation type="journal article" date="2021" name="PeerJ">
        <title>Extensive microbial diversity within the chicken gut microbiome revealed by metagenomics and culture.</title>
        <authorList>
            <person name="Gilroy R."/>
            <person name="Ravi A."/>
            <person name="Getino M."/>
            <person name="Pursley I."/>
            <person name="Horton D.L."/>
            <person name="Alikhan N.F."/>
            <person name="Baker D."/>
            <person name="Gharbi K."/>
            <person name="Hall N."/>
            <person name="Watson M."/>
            <person name="Adriaenssens E.M."/>
            <person name="Foster-Nyarko E."/>
            <person name="Jarju S."/>
            <person name="Secka A."/>
            <person name="Antonio M."/>
            <person name="Oren A."/>
            <person name="Chaudhuri R.R."/>
            <person name="La Ragione R."/>
            <person name="Hildebrand F."/>
            <person name="Pallen M.J."/>
        </authorList>
    </citation>
    <scope>NUCLEOTIDE SEQUENCE</scope>
    <source>
        <strain evidence="6">CHK147-3167</strain>
    </source>
</reference>
<sequence>MKNIKGIFLSLLLSLIFPLTASALSTDYVSINDRENLNVQNLSFTDLTFNDNTATSTQSFGLTGAVINNSSNTYYTADVSYYDSNYNLITRLTKNELALKGLNYLSLMSRNDSLNGHSVNEIKYYRLDITTTSNESVSQITPSESGSYSSYDYVIDSYNINMQVNDDNTFDITETITAYFNKEKHGIYRKIPLKNTIQRLDGTTSANRATVTNLEIDNKYTISKSGGYYQIQIGDPYKTLTGKQTYTIKYTYNIGKDPIKDYDEFYFNLIGDEWDTVIGNISFNITMPKEFDPSKLGFSSGLKGSIDNSKIIYNVSGNTISGSYNGILNKNEALTIRLELPEGYFKSAKSNLNLGDYIMIIVPLIGLIISFLLWFIFGRDKKPVETVEFYPPEGFNSLEIGFLYKGKAENKDVVSLLIYLADKGYIKITETNDKSLFSNVSGIKITKLKDYDGNNYSEKKFMEGLFTGSLVTSLISKMVNQNQETVNPNEVYLSSLYNSFYITIDDILRNMNSKENKDKIFEKKSTRKKAIIILFILLSYILITSIPIISLSDVFNLPFALIFPATGFGVLFGLVFGQKNIIVKIFGLIWGLAFGGIPFCIFILPLLMQDPIYAINYLFGIICIIGMFIFFKYLPKRTPYGNELLGKIKGFKNFLEVAEKSQLESEVMKNPNYFYDIIPYAYVLGVSDKWVSKFEGIAMQVPDWYSGASFTLATFNTFMTAAMTSAETAMTSHPSSSSSGGSSGGGSSGGGSGGGGGGSW</sequence>
<feature type="transmembrane region" description="Helical" evidence="2">
    <location>
        <begin position="357"/>
        <end position="377"/>
    </location>
</feature>
<comment type="caution">
    <text evidence="6">The sequence shown here is derived from an EMBL/GenBank/DDBJ whole genome shotgun (WGS) entry which is preliminary data.</text>
</comment>
<feature type="domain" description="Predicted membrane protein YciQ-like C-terminal" evidence="5">
    <location>
        <begin position="388"/>
        <end position="694"/>
    </location>
</feature>
<feature type="chain" id="PRO_5039731009" evidence="3">
    <location>
        <begin position="24"/>
        <end position="760"/>
    </location>
</feature>
<dbReference type="AlphaFoldDB" id="A0A9D1CYE1"/>
<dbReference type="Pfam" id="PF20990">
    <property type="entry name" value="DUF2207_C"/>
    <property type="match status" value="1"/>
</dbReference>
<evidence type="ECO:0000313" key="7">
    <source>
        <dbReference type="Proteomes" id="UP000886786"/>
    </source>
</evidence>
<evidence type="ECO:0000256" key="1">
    <source>
        <dbReference type="SAM" id="MobiDB-lite"/>
    </source>
</evidence>
<gene>
    <name evidence="6" type="ORF">IAB27_04770</name>
</gene>
<proteinExistence type="predicted"/>
<feature type="transmembrane region" description="Helical" evidence="2">
    <location>
        <begin position="555"/>
        <end position="576"/>
    </location>
</feature>
<dbReference type="InterPro" id="IPR048389">
    <property type="entry name" value="YciQ-like_C"/>
</dbReference>
<evidence type="ECO:0000256" key="3">
    <source>
        <dbReference type="SAM" id="SignalP"/>
    </source>
</evidence>
<protein>
    <submittedName>
        <fullName evidence="6">DUF2207 domain-containing protein</fullName>
    </submittedName>
</protein>
<dbReference type="Pfam" id="PF09972">
    <property type="entry name" value="DUF2207"/>
    <property type="match status" value="1"/>
</dbReference>
<feature type="compositionally biased region" description="Gly residues" evidence="1">
    <location>
        <begin position="741"/>
        <end position="760"/>
    </location>
</feature>
<keyword evidence="2" id="KW-0812">Transmembrane</keyword>
<feature type="transmembrane region" description="Helical" evidence="2">
    <location>
        <begin position="530"/>
        <end position="549"/>
    </location>
</feature>
<evidence type="ECO:0000259" key="5">
    <source>
        <dbReference type="Pfam" id="PF20990"/>
    </source>
</evidence>
<name>A0A9D1CYE1_9FIRM</name>
<reference evidence="6" key="1">
    <citation type="submission" date="2020-10" db="EMBL/GenBank/DDBJ databases">
        <authorList>
            <person name="Gilroy R."/>
        </authorList>
    </citation>
    <scope>NUCLEOTIDE SEQUENCE</scope>
    <source>
        <strain evidence="6">CHK147-3167</strain>
    </source>
</reference>
<dbReference type="Proteomes" id="UP000886786">
    <property type="component" value="Unassembled WGS sequence"/>
</dbReference>
<feature type="transmembrane region" description="Helical" evidence="2">
    <location>
        <begin position="614"/>
        <end position="634"/>
    </location>
</feature>
<keyword evidence="3" id="KW-0732">Signal</keyword>
<organism evidence="6 7">
    <name type="scientific">Candidatus Coprosoma intestinipullorum</name>
    <dbReference type="NCBI Taxonomy" id="2840752"/>
    <lineage>
        <taxon>Bacteria</taxon>
        <taxon>Bacillati</taxon>
        <taxon>Bacillota</taxon>
        <taxon>Bacillota incertae sedis</taxon>
        <taxon>Candidatus Coprosoma</taxon>
    </lineage>
</organism>
<feature type="domain" description="DUF2207" evidence="4">
    <location>
        <begin position="155"/>
        <end position="297"/>
    </location>
</feature>
<evidence type="ECO:0000256" key="2">
    <source>
        <dbReference type="SAM" id="Phobius"/>
    </source>
</evidence>
<feature type="signal peptide" evidence="3">
    <location>
        <begin position="1"/>
        <end position="23"/>
    </location>
</feature>
<evidence type="ECO:0000313" key="6">
    <source>
        <dbReference type="EMBL" id="HIQ90918.1"/>
    </source>
</evidence>